<dbReference type="AlphaFoldDB" id="A0A7J7CY47"/>
<feature type="transmembrane region" description="Helical" evidence="1">
    <location>
        <begin position="33"/>
        <end position="51"/>
    </location>
</feature>
<accession>A0A7J7CY47</accession>
<keyword evidence="3" id="KW-1185">Reference proteome</keyword>
<keyword evidence="1" id="KW-0812">Transmembrane</keyword>
<gene>
    <name evidence="2" type="ORF">HS088_TW12G00217</name>
</gene>
<name>A0A7J7CY47_TRIWF</name>
<dbReference type="EMBL" id="JAAARO010000012">
    <property type="protein sequence ID" value="KAF5739021.1"/>
    <property type="molecule type" value="Genomic_DNA"/>
</dbReference>
<evidence type="ECO:0000256" key="1">
    <source>
        <dbReference type="SAM" id="Phobius"/>
    </source>
</evidence>
<proteinExistence type="predicted"/>
<comment type="caution">
    <text evidence="2">The sequence shown here is derived from an EMBL/GenBank/DDBJ whole genome shotgun (WGS) entry which is preliminary data.</text>
</comment>
<dbReference type="PANTHER" id="PTHR35990:SF1">
    <property type="entry name" value="GAG1AT PROTEIN"/>
    <property type="match status" value="1"/>
</dbReference>
<keyword evidence="1" id="KW-0472">Membrane</keyword>
<evidence type="ECO:0000313" key="2">
    <source>
        <dbReference type="EMBL" id="KAF5739021.1"/>
    </source>
</evidence>
<dbReference type="Proteomes" id="UP000593562">
    <property type="component" value="Unassembled WGS sequence"/>
</dbReference>
<evidence type="ECO:0000313" key="3">
    <source>
        <dbReference type="Proteomes" id="UP000593562"/>
    </source>
</evidence>
<dbReference type="InParanoid" id="A0A7J7CY47"/>
<protein>
    <submittedName>
        <fullName evidence="2">Uncharacterized protein</fullName>
    </submittedName>
</protein>
<organism evidence="2 3">
    <name type="scientific">Tripterygium wilfordii</name>
    <name type="common">Thunder God vine</name>
    <dbReference type="NCBI Taxonomy" id="458696"/>
    <lineage>
        <taxon>Eukaryota</taxon>
        <taxon>Viridiplantae</taxon>
        <taxon>Streptophyta</taxon>
        <taxon>Embryophyta</taxon>
        <taxon>Tracheophyta</taxon>
        <taxon>Spermatophyta</taxon>
        <taxon>Magnoliopsida</taxon>
        <taxon>eudicotyledons</taxon>
        <taxon>Gunneridae</taxon>
        <taxon>Pentapetalae</taxon>
        <taxon>rosids</taxon>
        <taxon>fabids</taxon>
        <taxon>Celastrales</taxon>
        <taxon>Celastraceae</taxon>
        <taxon>Tripterygium</taxon>
    </lineage>
</organism>
<dbReference type="PANTHER" id="PTHR35990">
    <property type="entry name" value="GAG1AT PROTEIN"/>
    <property type="match status" value="1"/>
</dbReference>
<reference evidence="2 3" key="1">
    <citation type="journal article" date="2020" name="Nat. Commun.">
        <title>Genome of Tripterygium wilfordii and identification of cytochrome P450 involved in triptolide biosynthesis.</title>
        <authorList>
            <person name="Tu L."/>
            <person name="Su P."/>
            <person name="Zhang Z."/>
            <person name="Gao L."/>
            <person name="Wang J."/>
            <person name="Hu T."/>
            <person name="Zhou J."/>
            <person name="Zhang Y."/>
            <person name="Zhao Y."/>
            <person name="Liu Y."/>
            <person name="Song Y."/>
            <person name="Tong Y."/>
            <person name="Lu Y."/>
            <person name="Yang J."/>
            <person name="Xu C."/>
            <person name="Jia M."/>
            <person name="Peters R.J."/>
            <person name="Huang L."/>
            <person name="Gao W."/>
        </authorList>
    </citation>
    <scope>NUCLEOTIDE SEQUENCE [LARGE SCALE GENOMIC DNA]</scope>
    <source>
        <strain evidence="3">cv. XIE 37</strain>
        <tissue evidence="2">Leaf</tissue>
    </source>
</reference>
<keyword evidence="1" id="KW-1133">Transmembrane helix</keyword>
<sequence length="129" mass="14026">MGGEAKPSQDSSSGGGFKSRMVYYINSGEKKHVFAGVAIISAVFGIPWYLMTRDDGTFTNLTYEECGTVVEYDIPYCPLSLYSRRLLGMFGIIGKLCALNLSLYSDGAIYGCHNEALTSIGVFDVGEFC</sequence>